<dbReference type="SUPFAM" id="SSF48403">
    <property type="entry name" value="Ankyrin repeat"/>
    <property type="match status" value="2"/>
</dbReference>
<evidence type="ECO:0000256" key="5">
    <source>
        <dbReference type="ARBA" id="ARBA00022737"/>
    </source>
</evidence>
<dbReference type="GO" id="GO:0034703">
    <property type="term" value="C:cation channel complex"/>
    <property type="evidence" value="ECO:0007669"/>
    <property type="project" value="UniProtKB-ARBA"/>
</dbReference>
<feature type="repeat" description="ANK" evidence="12">
    <location>
        <begin position="509"/>
        <end position="541"/>
    </location>
</feature>
<feature type="repeat" description="ANK" evidence="12">
    <location>
        <begin position="187"/>
        <end position="220"/>
    </location>
</feature>
<dbReference type="AlphaFoldDB" id="A0A6H0DUM7"/>
<evidence type="ECO:0000256" key="11">
    <source>
        <dbReference type="ARBA" id="ARBA00023303"/>
    </source>
</evidence>
<protein>
    <submittedName>
        <fullName evidence="15">Transient receptor potential cation channel subfamily A member 1</fullName>
    </submittedName>
</protein>
<dbReference type="PROSITE" id="PS50088">
    <property type="entry name" value="ANK_REPEAT"/>
    <property type="match status" value="10"/>
</dbReference>
<feature type="repeat" description="ANK" evidence="12">
    <location>
        <begin position="542"/>
        <end position="564"/>
    </location>
</feature>
<feature type="transmembrane region" description="Helical" evidence="13">
    <location>
        <begin position="1058"/>
        <end position="1082"/>
    </location>
</feature>
<feature type="repeat" description="ANK" evidence="12">
    <location>
        <begin position="256"/>
        <end position="277"/>
    </location>
</feature>
<feature type="transmembrane region" description="Helical" evidence="13">
    <location>
        <begin position="979"/>
        <end position="1001"/>
    </location>
</feature>
<feature type="domain" description="Ion transport" evidence="14">
    <location>
        <begin position="841"/>
        <end position="1092"/>
    </location>
</feature>
<dbReference type="PANTHER" id="PTHR47143">
    <property type="entry name" value="TRANSIENT RECEPTOR POTENTIAL CATION CHANNEL PROTEIN PAINLESS"/>
    <property type="match status" value="1"/>
</dbReference>
<keyword evidence="4 13" id="KW-0812">Transmembrane</keyword>
<keyword evidence="10" id="KW-0325">Glycoprotein</keyword>
<feature type="transmembrane region" description="Helical" evidence="13">
    <location>
        <begin position="910"/>
        <end position="929"/>
    </location>
</feature>
<dbReference type="Pfam" id="PF00520">
    <property type="entry name" value="Ion_trans"/>
    <property type="match status" value="1"/>
</dbReference>
<feature type="repeat" description="ANK" evidence="12">
    <location>
        <begin position="331"/>
        <end position="363"/>
    </location>
</feature>
<reference evidence="15" key="1">
    <citation type="submission" date="2019-07" db="EMBL/GenBank/DDBJ databases">
        <authorList>
            <person name="Hull J."/>
        </authorList>
    </citation>
    <scope>NUCLEOTIDE SEQUENCE</scope>
    <source>
        <tissue evidence="15">Head</tissue>
    </source>
</reference>
<keyword evidence="8" id="KW-0406">Ion transport</keyword>
<dbReference type="InterPro" id="IPR002110">
    <property type="entry name" value="Ankyrin_rpt"/>
</dbReference>
<accession>A0A6H0DUM7</accession>
<feature type="repeat" description="ANK" evidence="12">
    <location>
        <begin position="154"/>
        <end position="186"/>
    </location>
</feature>
<feature type="repeat" description="ANK" evidence="12">
    <location>
        <begin position="610"/>
        <end position="630"/>
    </location>
</feature>
<keyword evidence="5" id="KW-0677">Repeat</keyword>
<feature type="repeat" description="ANK" evidence="12">
    <location>
        <begin position="402"/>
        <end position="434"/>
    </location>
</feature>
<evidence type="ECO:0000313" key="15">
    <source>
        <dbReference type="EMBL" id="QIS92841.1"/>
    </source>
</evidence>
<dbReference type="PANTHER" id="PTHR47143:SF1">
    <property type="entry name" value="ION_TRANS DOMAIN-CONTAINING PROTEIN"/>
    <property type="match status" value="1"/>
</dbReference>
<evidence type="ECO:0000256" key="13">
    <source>
        <dbReference type="SAM" id="Phobius"/>
    </source>
</evidence>
<sequence>MPSFESDHSFPWVGERQRKANWGERVAALSWIWKTAESPPIRRSPPEDICTVVGIENRDEQKEHLLLSGGQSEHLWRNPKALFKPADAVAEDRDGVASPETIVLMGSKVEIDGYVCCLKDSPFRILRAAESGNIDDFNRLFTAEPKRLSIRDSKGRAAAHQAAARNKLNILQFIANHNGDLNIIDHQGNSPLHVAVEHDSLEAIDFLLQQKSVNANILNEKKQTVVHLATELNKVKVLEVMKNYKEKILVNLGGEHGRTALHLAAIYDNDECARILITDFKACPRKPCNNGYYPIHEAAKNASSRTMGVFLKWAEDRGCTREEMISFYDSEGNVPLHSAVHSGDFKAVELCLKSGAKISTQQYDLSTPVHLACAQGALDIVKLMFSLQPEEKHTCLMSCDVQKMTPLHCAAMFDRHEIVQYLIKEGADVNPLDKEKRSPLLLAGSRGGWKTVLTLIRLKANIRLKDSNDRNVLHLVVMNGGRLTEFAEEVIKAQSQQALQELLNEKDNMGCSPLHYASREGHIKSLENLIRLGAVINLKNNNNESPLHFAARYGRYHTVRQLLDSEKGSFIINETDGEGLTPLHIASQQGHTRVVALLLNRGALLHRDHNGRNPLHLAAMSGYTQTMELLHSVHSHLLDQVDKDGNTALHLATMENKPNSIGLLLSMGCKLLYNNIGLSAVDYAIYYKFPEAALSMVTHDVRGQEIMALRSDKHPCVTLALIASMPRVFESVQDKCITKANCKKDSKSFYIKYSFQNYDFTMESIKAKRKASGDPTWRPEPLPVINAMVQHGRVELLAHPLSQKYLQMKWNSYGKYFHITHLFIYSMFLMIVTMFPSHIMKTIPANIRNFTDENCSIPRCVAPECDPPPRDRTAVASAILIGFYVLTNAVRELFQLFQKKWAYLLDPSNFVSVCLYTAALLMVLPALFPSGNGRGCADLQLSCASVAVFLSWFNLLLNLQRFDLVGIYVVMFLEILQTLIKVLVLFSILIIAFGLSFYILLSNADHMAFSTVGLSLLRTFSMMLGEIDFLGTYVQPLFPETYSEREKDPPIIPLPFTTYFILGLFMVLMPILLMNLLIGLAVGDIESVRRNAQLKRLAMQVVLHTELERKVPTVLLEKVHKTELIVYPNENKCKMGFIDQLLRMWLCNPFSEEGLEMVLENNEDYVSEEITKMKNRLKEISKCMDSQSQLLKLIVQKMEIKTEADEVDEGVSPKDLKAVTGSGTKWTSPRVRNKLRSALSFSKNAPPR</sequence>
<keyword evidence="11" id="KW-0407">Ion channel</keyword>
<organism evidence="15">
    <name type="scientific">Lygus hesperus</name>
    <name type="common">Western plant bug</name>
    <dbReference type="NCBI Taxonomy" id="30085"/>
    <lineage>
        <taxon>Eukaryota</taxon>
        <taxon>Metazoa</taxon>
        <taxon>Ecdysozoa</taxon>
        <taxon>Arthropoda</taxon>
        <taxon>Hexapoda</taxon>
        <taxon>Insecta</taxon>
        <taxon>Pterygota</taxon>
        <taxon>Neoptera</taxon>
        <taxon>Paraneoptera</taxon>
        <taxon>Hemiptera</taxon>
        <taxon>Heteroptera</taxon>
        <taxon>Panheteroptera</taxon>
        <taxon>Cimicomorpha</taxon>
        <taxon>Miridae</taxon>
        <taxon>Mirini</taxon>
        <taxon>Lygus</taxon>
    </lineage>
</organism>
<keyword evidence="15" id="KW-0675">Receptor</keyword>
<evidence type="ECO:0000259" key="14">
    <source>
        <dbReference type="Pfam" id="PF00520"/>
    </source>
</evidence>
<dbReference type="PRINTS" id="PR01415">
    <property type="entry name" value="ANKYRIN"/>
</dbReference>
<dbReference type="EMBL" id="MN230873">
    <property type="protein sequence ID" value="QIS92841.1"/>
    <property type="molecule type" value="mRNA"/>
</dbReference>
<evidence type="ECO:0000256" key="9">
    <source>
        <dbReference type="ARBA" id="ARBA00023136"/>
    </source>
</evidence>
<evidence type="ECO:0000256" key="7">
    <source>
        <dbReference type="ARBA" id="ARBA00023043"/>
    </source>
</evidence>
<proteinExistence type="evidence at transcript level"/>
<evidence type="ECO:0000256" key="10">
    <source>
        <dbReference type="ARBA" id="ARBA00023180"/>
    </source>
</evidence>
<keyword evidence="2" id="KW-0813">Transport</keyword>
<feature type="transmembrane region" description="Helical" evidence="13">
    <location>
        <begin position="941"/>
        <end position="959"/>
    </location>
</feature>
<feature type="transmembrane region" description="Helical" evidence="13">
    <location>
        <begin position="816"/>
        <end position="835"/>
    </location>
</feature>
<keyword evidence="3" id="KW-0716">Sensory transduction</keyword>
<evidence type="ECO:0000256" key="6">
    <source>
        <dbReference type="ARBA" id="ARBA00022989"/>
    </source>
</evidence>
<dbReference type="Gene3D" id="1.25.40.20">
    <property type="entry name" value="Ankyrin repeat-containing domain"/>
    <property type="match status" value="4"/>
</dbReference>
<dbReference type="SMART" id="SM00248">
    <property type="entry name" value="ANK"/>
    <property type="match status" value="14"/>
</dbReference>
<evidence type="ECO:0000256" key="2">
    <source>
        <dbReference type="ARBA" id="ARBA00022448"/>
    </source>
</evidence>
<dbReference type="InterPro" id="IPR052076">
    <property type="entry name" value="TRP_cation_channel"/>
</dbReference>
<name>A0A6H0DUM7_LYGHE</name>
<evidence type="ECO:0000256" key="1">
    <source>
        <dbReference type="ARBA" id="ARBA00004141"/>
    </source>
</evidence>
<dbReference type="Pfam" id="PF00023">
    <property type="entry name" value="Ank"/>
    <property type="match status" value="1"/>
</dbReference>
<keyword evidence="6 13" id="KW-1133">Transmembrane helix</keyword>
<evidence type="ECO:0000256" key="12">
    <source>
        <dbReference type="PROSITE-ProRule" id="PRU00023"/>
    </source>
</evidence>
<evidence type="ECO:0000256" key="4">
    <source>
        <dbReference type="ARBA" id="ARBA00022692"/>
    </source>
</evidence>
<evidence type="ECO:0000256" key="3">
    <source>
        <dbReference type="ARBA" id="ARBA00022606"/>
    </source>
</evidence>
<dbReference type="InterPro" id="IPR005821">
    <property type="entry name" value="Ion_trans_dom"/>
</dbReference>
<dbReference type="Pfam" id="PF12796">
    <property type="entry name" value="Ank_2"/>
    <property type="match status" value="4"/>
</dbReference>
<keyword evidence="9 13" id="KW-0472">Membrane</keyword>
<dbReference type="Gene3D" id="1.10.287.70">
    <property type="match status" value="1"/>
</dbReference>
<gene>
    <name evidence="15" type="primary">TRPA1</name>
</gene>
<evidence type="ECO:0000256" key="8">
    <source>
        <dbReference type="ARBA" id="ARBA00023065"/>
    </source>
</evidence>
<dbReference type="PROSITE" id="PS50297">
    <property type="entry name" value="ANK_REP_REGION"/>
    <property type="match status" value="9"/>
</dbReference>
<feature type="repeat" description="ANK" evidence="12">
    <location>
        <begin position="578"/>
        <end position="610"/>
    </location>
</feature>
<reference evidence="15" key="2">
    <citation type="journal article" date="2020" name="J. Insect Physiol.">
        <title>TRPA1 modulates noxious odor responses in Lygus hesperus.</title>
        <authorList>
            <person name="Hull J.J."/>
            <person name="Yang Y.W."/>
            <person name="Miyasaki K."/>
            <person name="Brent C.S."/>
        </authorList>
    </citation>
    <scope>NUCLEOTIDE SEQUENCE</scope>
    <source>
        <tissue evidence="15">Head</tissue>
    </source>
</reference>
<comment type="subcellular location">
    <subcellularLocation>
        <location evidence="1">Membrane</location>
        <topology evidence="1">Multi-pass membrane protein</topology>
    </subcellularLocation>
</comment>
<keyword evidence="7 12" id="KW-0040">ANK repeat</keyword>
<dbReference type="InterPro" id="IPR036770">
    <property type="entry name" value="Ankyrin_rpt-contain_sf"/>
</dbReference>
<dbReference type="GO" id="GO:0005216">
    <property type="term" value="F:monoatomic ion channel activity"/>
    <property type="evidence" value="ECO:0007669"/>
    <property type="project" value="InterPro"/>
</dbReference>
<feature type="repeat" description="ANK" evidence="12">
    <location>
        <begin position="644"/>
        <end position="676"/>
    </location>
</feature>